<reference evidence="1 2" key="2">
    <citation type="journal article" date="2013" name="PLoS ONE">
        <title>Whole genome mapping and re-organization of the nuclear and mitochondrial genomes of Babesia microti isolates.</title>
        <authorList>
            <person name="Cornillot E."/>
            <person name="Dassouli A."/>
            <person name="Garg A."/>
            <person name="Pachikara N."/>
            <person name="Randazzo S."/>
            <person name="Depoix D."/>
            <person name="Carcy B."/>
            <person name="Delbecq S."/>
            <person name="Frutos R."/>
            <person name="Silva J.C."/>
            <person name="Sutton R."/>
            <person name="Krause P.J."/>
            <person name="Mamoun C.B."/>
        </authorList>
    </citation>
    <scope>NUCLEOTIDE SEQUENCE [LARGE SCALE GENOMIC DNA]</scope>
    <source>
        <strain evidence="1 2">RI</strain>
    </source>
</reference>
<dbReference type="EMBL" id="FO082871">
    <property type="protein sequence ID" value="CCF72492.1"/>
    <property type="molecule type" value="Genomic_DNA"/>
</dbReference>
<accession>I7J531</accession>
<proteinExistence type="predicted"/>
<protein>
    <submittedName>
        <fullName evidence="1">Uncharacterized protein</fullName>
    </submittedName>
</protein>
<gene>
    <name evidence="1" type="ORF">BMR1_01G00090</name>
</gene>
<reference evidence="1 2" key="1">
    <citation type="journal article" date="2012" name="Nucleic Acids Res.">
        <title>Sequencing of the smallest Apicomplexan genome from the human pathogen Babesia microti.</title>
        <authorList>
            <person name="Cornillot E."/>
            <person name="Hadj-Kaddour K."/>
            <person name="Dassouli A."/>
            <person name="Noel B."/>
            <person name="Ranwez V."/>
            <person name="Vacherie B."/>
            <person name="Augagneur Y."/>
            <person name="Bres V."/>
            <person name="Duclos A."/>
            <person name="Randazzo S."/>
            <person name="Carcy B."/>
            <person name="Debierre-Grockiego F."/>
            <person name="Delbecq S."/>
            <person name="Moubri-Menage K."/>
            <person name="Shams-Eldin H."/>
            <person name="Usmani-Brown S."/>
            <person name="Bringaud F."/>
            <person name="Wincker P."/>
            <person name="Vivares C.P."/>
            <person name="Schwarz R.T."/>
            <person name="Schetters T.P."/>
            <person name="Krause P.J."/>
            <person name="Gorenflot A."/>
            <person name="Berry V."/>
            <person name="Barbe V."/>
            <person name="Ben Mamoun C."/>
        </authorList>
    </citation>
    <scope>NUCLEOTIDE SEQUENCE [LARGE SCALE GENOMIC DNA]</scope>
    <source>
        <strain evidence="1 2">RI</strain>
    </source>
</reference>
<dbReference type="GeneID" id="24423100"/>
<evidence type="ECO:0000313" key="2">
    <source>
        <dbReference type="Proteomes" id="UP000002899"/>
    </source>
</evidence>
<name>I7J531_BABMR</name>
<organism evidence="1 2">
    <name type="scientific">Babesia microti (strain RI)</name>
    <dbReference type="NCBI Taxonomy" id="1133968"/>
    <lineage>
        <taxon>Eukaryota</taxon>
        <taxon>Sar</taxon>
        <taxon>Alveolata</taxon>
        <taxon>Apicomplexa</taxon>
        <taxon>Aconoidasida</taxon>
        <taxon>Piroplasmida</taxon>
        <taxon>Babesiidae</taxon>
        <taxon>Babesia</taxon>
    </lineage>
</organism>
<dbReference type="RefSeq" id="XP_012647101.1">
    <property type="nucleotide sequence ID" value="XM_012791647.1"/>
</dbReference>
<sequence>MDKRQLWRQYGYVLNLTREFVNPQITHRSIPDSHITTSKFEFNSKIEFRNRLEFYSRLCGKILKSLSMYSDQALNIRQDKSLTSGQLDKNSSKIVHAKPFGLSSNWSFDGILLVLYYCWHNVHVKDRITVIHCLAKALNTLILQSRHTNSNFNIENSLRSQGNIISNLEFGSPEDAIYRFLIFCLTKDSSRLSSLNKLAKEVSDAIHSKGNPIKTWRELAKLTSITQHKIECDNTLFSTTVSECKRVKDISLLIVSLQLLYALGTDMCYLDNPIKLCLVALQRIFNRIEGNRGCYHEFDDSVYFRDAITIVHALRLLNYGNLSVFRPIFDFTISRHKDCTAKENYVHVPLITLVDCSQAAGALSYAKQNHKPMILTLICNVKIGLHKLGCSNDLEYREIEMENCCDLCPDCQNEIQQSYQGDATRLESLANEFGMSAFSLAGKAGILCDRCSDKLSATPNGNGISYVKKQPISLWKSLHKHLTQISHIVLGYGDQELSNILNKTANGVAQLLRLS</sequence>
<dbReference type="AlphaFoldDB" id="I7J531"/>
<evidence type="ECO:0000313" key="1">
    <source>
        <dbReference type="EMBL" id="CCF72492.1"/>
    </source>
</evidence>
<reference evidence="1 2" key="3">
    <citation type="journal article" date="2016" name="Sci. Rep.">
        <title>Genome-wide diversity and gene expression profiling of Babesia microti isolates identify polymorphic genes that mediate host-pathogen interactions.</title>
        <authorList>
            <person name="Silva J.C."/>
            <person name="Cornillot E."/>
            <person name="McCracken C."/>
            <person name="Usmani-Brown S."/>
            <person name="Dwivedi A."/>
            <person name="Ifeonu O.O."/>
            <person name="Crabtree J."/>
            <person name="Gotia H.T."/>
            <person name="Virji A.Z."/>
            <person name="Reynes C."/>
            <person name="Colinge J."/>
            <person name="Kumar V."/>
            <person name="Lawres L."/>
            <person name="Pazzi J.E."/>
            <person name="Pablo J.V."/>
            <person name="Hung C."/>
            <person name="Brancato J."/>
            <person name="Kumari P."/>
            <person name="Orvis J."/>
            <person name="Tretina K."/>
            <person name="Chibucos M."/>
            <person name="Ott S."/>
            <person name="Sadzewicz L."/>
            <person name="Sengamalay N."/>
            <person name="Shetty A.C."/>
            <person name="Su Q."/>
            <person name="Tallon L."/>
            <person name="Fraser C.M."/>
            <person name="Frutos R."/>
            <person name="Molina D.M."/>
            <person name="Krause P.J."/>
            <person name="Ben Mamoun C."/>
        </authorList>
    </citation>
    <scope>NUCLEOTIDE SEQUENCE [LARGE SCALE GENOMIC DNA]</scope>
    <source>
        <strain evidence="1 2">RI</strain>
    </source>
</reference>
<keyword evidence="2" id="KW-1185">Reference proteome</keyword>
<dbReference type="Proteomes" id="UP000002899">
    <property type="component" value="Chromosome I"/>
</dbReference>
<dbReference type="KEGG" id="bmic:BMR1_01G00090"/>
<dbReference type="VEuPathDB" id="PiroplasmaDB:BMR1_01G00090"/>